<keyword evidence="3" id="KW-0614">Plasmid</keyword>
<dbReference type="SUPFAM" id="SSF48264">
    <property type="entry name" value="Cytochrome P450"/>
    <property type="match status" value="1"/>
</dbReference>
<dbReference type="PRINTS" id="PR00385">
    <property type="entry name" value="P450"/>
</dbReference>
<keyword evidence="2" id="KW-0408">Iron</keyword>
<dbReference type="InterPro" id="IPR002401">
    <property type="entry name" value="Cyt_P450_E_grp-I"/>
</dbReference>
<gene>
    <name evidence="3" type="ordered locus">bgla_1p1720</name>
</gene>
<dbReference type="Pfam" id="PF00067">
    <property type="entry name" value="p450"/>
    <property type="match status" value="1"/>
</dbReference>
<comment type="similarity">
    <text evidence="1">Belongs to the cytochrome P450 family.</text>
</comment>
<reference evidence="3 4" key="1">
    <citation type="journal article" date="2011" name="J. Bacteriol.">
        <title>Complete genome sequence of Burkholderia gladioli BSR3.</title>
        <authorList>
            <person name="Seo Y.S."/>
            <person name="Lim J."/>
            <person name="Choi B.S."/>
            <person name="Kim H."/>
            <person name="Goo E."/>
            <person name="Lee B."/>
            <person name="Lim J.S."/>
            <person name="Choi I.Y."/>
            <person name="Moon J.S."/>
            <person name="Kim J."/>
            <person name="Hwang I."/>
        </authorList>
    </citation>
    <scope>NUCLEOTIDE SEQUENCE [LARGE SCALE GENOMIC DNA]</scope>
    <source>
        <strain evidence="4">BSR3</strain>
    </source>
</reference>
<organism evidence="3 4">
    <name type="scientific">Burkholderia gladioli (strain BSR3)</name>
    <dbReference type="NCBI Taxonomy" id="999541"/>
    <lineage>
        <taxon>Bacteria</taxon>
        <taxon>Pseudomonadati</taxon>
        <taxon>Pseudomonadota</taxon>
        <taxon>Betaproteobacteria</taxon>
        <taxon>Burkholderiales</taxon>
        <taxon>Burkholderiaceae</taxon>
        <taxon>Burkholderia</taxon>
    </lineage>
</organism>
<dbReference type="EMBL" id="CP002601">
    <property type="protein sequence ID" value="AEA65563.1"/>
    <property type="molecule type" value="Genomic_DNA"/>
</dbReference>
<feature type="binding site" description="axial binding residue" evidence="2">
    <location>
        <position position="415"/>
    </location>
    <ligand>
        <name>heme</name>
        <dbReference type="ChEBI" id="CHEBI:30413"/>
    </ligand>
    <ligandPart>
        <name>Fe</name>
        <dbReference type="ChEBI" id="CHEBI:18248"/>
    </ligandPart>
</feature>
<dbReference type="Gene3D" id="1.10.630.10">
    <property type="entry name" value="Cytochrome P450"/>
    <property type="match status" value="1"/>
</dbReference>
<evidence type="ECO:0000256" key="2">
    <source>
        <dbReference type="PIRSR" id="PIRSR602401-1"/>
    </source>
</evidence>
<geneLocation type="plasmid" evidence="3 4">
    <name>bgla_1p</name>
</geneLocation>
<dbReference type="InterPro" id="IPR001128">
    <property type="entry name" value="Cyt_P450"/>
</dbReference>
<name>F2LRR9_BURGS</name>
<evidence type="ECO:0000313" key="4">
    <source>
        <dbReference type="Proteomes" id="UP000008316"/>
    </source>
</evidence>
<dbReference type="PRINTS" id="PR00463">
    <property type="entry name" value="EP450I"/>
</dbReference>
<dbReference type="PANTHER" id="PTHR24305:SF166">
    <property type="entry name" value="CYTOCHROME P450 12A4, MITOCHONDRIAL-RELATED"/>
    <property type="match status" value="1"/>
</dbReference>
<dbReference type="GO" id="GO:0016705">
    <property type="term" value="F:oxidoreductase activity, acting on paired donors, with incorporation or reduction of molecular oxygen"/>
    <property type="evidence" value="ECO:0007669"/>
    <property type="project" value="InterPro"/>
</dbReference>
<protein>
    <submittedName>
        <fullName evidence="3">Unspecific monooxygenase</fullName>
    </submittedName>
</protein>
<accession>F2LRR9</accession>
<dbReference type="GO" id="GO:0020037">
    <property type="term" value="F:heme binding"/>
    <property type="evidence" value="ECO:0007669"/>
    <property type="project" value="InterPro"/>
</dbReference>
<dbReference type="Proteomes" id="UP000008316">
    <property type="component" value="Plasmid bgla_1p"/>
</dbReference>
<keyword evidence="2" id="KW-0479">Metal-binding</keyword>
<keyword evidence="3" id="KW-0503">Monooxygenase</keyword>
<proteinExistence type="inferred from homology"/>
<comment type="cofactor">
    <cofactor evidence="2">
        <name>heme</name>
        <dbReference type="ChEBI" id="CHEBI:30413"/>
    </cofactor>
</comment>
<dbReference type="PANTHER" id="PTHR24305">
    <property type="entry name" value="CYTOCHROME P450"/>
    <property type="match status" value="1"/>
</dbReference>
<keyword evidence="3" id="KW-0560">Oxidoreductase</keyword>
<evidence type="ECO:0000256" key="1">
    <source>
        <dbReference type="ARBA" id="ARBA00010617"/>
    </source>
</evidence>
<dbReference type="CDD" id="cd00302">
    <property type="entry name" value="cytochrome_P450"/>
    <property type="match status" value="1"/>
</dbReference>
<dbReference type="InterPro" id="IPR036396">
    <property type="entry name" value="Cyt_P450_sf"/>
</dbReference>
<keyword evidence="4" id="KW-1185">Reference proteome</keyword>
<evidence type="ECO:0000313" key="3">
    <source>
        <dbReference type="EMBL" id="AEA65563.1"/>
    </source>
</evidence>
<keyword evidence="2" id="KW-0349">Heme</keyword>
<dbReference type="AlphaFoldDB" id="F2LRR9"/>
<dbReference type="KEGG" id="bgd:bgla_1p1720"/>
<dbReference type="GO" id="GO:0005506">
    <property type="term" value="F:iron ion binding"/>
    <property type="evidence" value="ECO:0007669"/>
    <property type="project" value="InterPro"/>
</dbReference>
<dbReference type="InterPro" id="IPR050121">
    <property type="entry name" value="Cytochrome_P450_monoxygenase"/>
</dbReference>
<dbReference type="HOGENOM" id="CLU_583524_0_0_4"/>
<sequence length="468" mass="52919">MEAINRFPNEKSGVPSQLIVPATAWQSRLHRMLRWFGAPLRWTARARHSSALSRRDGIYDYLENKARLPDGGLRRVLQLPTRAGDYCFLLHAEEIRELMRHPRMGAGELIGEGRQLHVVADALGRYRISKQRQDAKQKRNIIAHLVSSPERHIEVMRTLSRALVQTWRERGAPVVINPELSAYTVEVYLRSVMNFQGSLDGVAELLEEQLGMLGESMVYRKAEGFEARFQQLKQVLASKIGNDPGLLTTTEYTDRLNSYIDEHYKSIQDEAFATGLNGAVLAGYIAPFPSFVALVYELGRHPALQRSLREEAAAFSGSYAEYIRRDDTLLHASVHEVLRLHPAQPFLFRAATRDAMVGGCFVAKGAELVADVYHVLRLPQLWGADAQAFRPERFREQPERYRHPFLVYSSGPNNCTGQMFSRLSLKVLLAELVAGCAWRVSNGEFQHEFHFALAMSQAVEICTEELGS</sequence>
<dbReference type="GO" id="GO:0004497">
    <property type="term" value="F:monooxygenase activity"/>
    <property type="evidence" value="ECO:0007669"/>
    <property type="project" value="UniProtKB-KW"/>
</dbReference>